<evidence type="ECO:0000313" key="10">
    <source>
        <dbReference type="Proteomes" id="UP000230750"/>
    </source>
</evidence>
<comment type="similarity">
    <text evidence="2">Belongs to the major facilitator superfamily. Proton-dependent oligopeptide transporter (POT/PTR) (TC 2.A.17) family.</text>
</comment>
<feature type="transmembrane region" description="Helical" evidence="8">
    <location>
        <begin position="315"/>
        <end position="334"/>
    </location>
</feature>
<dbReference type="PANTHER" id="PTHR11654">
    <property type="entry name" value="OLIGOPEPTIDE TRANSPORTER-RELATED"/>
    <property type="match status" value="1"/>
</dbReference>
<dbReference type="Pfam" id="PF00854">
    <property type="entry name" value="PTR2"/>
    <property type="match status" value="2"/>
</dbReference>
<keyword evidence="5 8" id="KW-1133">Transmembrane helix</keyword>
<keyword evidence="4" id="KW-0813">Transport</keyword>
<dbReference type="InterPro" id="IPR036259">
    <property type="entry name" value="MFS_trans_sf"/>
</dbReference>
<keyword evidence="4" id="KW-0653">Protein transport</keyword>
<comment type="caution">
    <text evidence="9">The sequence shown here is derived from an EMBL/GenBank/DDBJ whole genome shotgun (WGS) entry which is preliminary data.</text>
</comment>
<dbReference type="Proteomes" id="UP000230750">
    <property type="component" value="Unassembled WGS sequence"/>
</dbReference>
<evidence type="ECO:0000313" key="9">
    <source>
        <dbReference type="EMBL" id="PIK51473.1"/>
    </source>
</evidence>
<dbReference type="OrthoDB" id="205993at2759"/>
<reference evidence="9 10" key="1">
    <citation type="journal article" date="2017" name="PLoS Biol.">
        <title>The sea cucumber genome provides insights into morphological evolution and visceral regeneration.</title>
        <authorList>
            <person name="Zhang X."/>
            <person name="Sun L."/>
            <person name="Yuan J."/>
            <person name="Sun Y."/>
            <person name="Gao Y."/>
            <person name="Zhang L."/>
            <person name="Li S."/>
            <person name="Dai H."/>
            <person name="Hamel J.F."/>
            <person name="Liu C."/>
            <person name="Yu Y."/>
            <person name="Liu S."/>
            <person name="Lin W."/>
            <person name="Guo K."/>
            <person name="Jin S."/>
            <person name="Xu P."/>
            <person name="Storey K.B."/>
            <person name="Huan P."/>
            <person name="Zhang T."/>
            <person name="Zhou Y."/>
            <person name="Zhang J."/>
            <person name="Lin C."/>
            <person name="Li X."/>
            <person name="Xing L."/>
            <person name="Huo D."/>
            <person name="Sun M."/>
            <person name="Wang L."/>
            <person name="Mercier A."/>
            <person name="Li F."/>
            <person name="Yang H."/>
            <person name="Xiang J."/>
        </authorList>
    </citation>
    <scope>NUCLEOTIDE SEQUENCE [LARGE SCALE GENOMIC DNA]</scope>
    <source>
        <strain evidence="9">Shaxun</strain>
        <tissue evidence="9">Muscle</tissue>
    </source>
</reference>
<evidence type="ECO:0000256" key="1">
    <source>
        <dbReference type="ARBA" id="ARBA00004141"/>
    </source>
</evidence>
<evidence type="ECO:0000256" key="6">
    <source>
        <dbReference type="ARBA" id="ARBA00023136"/>
    </source>
</evidence>
<evidence type="ECO:0000256" key="2">
    <source>
        <dbReference type="ARBA" id="ARBA00005982"/>
    </source>
</evidence>
<dbReference type="InterPro" id="IPR018456">
    <property type="entry name" value="PTR2_symporter_CS"/>
</dbReference>
<dbReference type="STRING" id="307972.A0A2G8KTY8"/>
<gene>
    <name evidence="9" type="ORF">BSL78_11647</name>
</gene>
<sequence>MAETIATYGSTDKPDVNESDVPKISGKGWGRVKKFVSGESNFPKSVFYIIGTEFCERFSYYGMRAVLVLYLTNVLLLEDSRATALYHIFIMLCYFTPMFGAMIADGLLGKYRTIMYISLLYMAGNIVMCLSALPPQTTGQPELIGPLVGLILIGFGTGGIKPCVSAFGGDQFSSDQAKSLQQFFSVFYFAINAGSVLSTFITPVFRHDVQCFDHDCYALAFGVPAVLMFIACALYKKISVKSGESKQHWLDWAGDEFDSNVLQDIKDLYHVLKMYILLPFFWALFDQQGSRWTLQAEHMDGNLGFYTIKPDQMQVMNPVLIIIMIPLFEGAIYPLMNRLNVPTRPLARMCTGMLLGGLAFVLAGVIQLRIEGSEILAPGDAQAAVKFINTSPCPIGVESSIFNGPIQYANDTEHFTVPEGDYDVRFDSSYCPVIKPSRSLTIALQSKEIASVIIYAKDNRLKSRTVKMVVYVDVEPNSVSMLWQIPQYLVITAGEILFSITGLEFSYSQEDQMGDVTQLISKPEDETTPLGGEMEELPGDTEGQQGL</sequence>
<dbReference type="GO" id="GO:0022857">
    <property type="term" value="F:transmembrane transporter activity"/>
    <property type="evidence" value="ECO:0007669"/>
    <property type="project" value="InterPro"/>
</dbReference>
<accession>A0A2G8KTY8</accession>
<feature type="region of interest" description="Disordered" evidence="7">
    <location>
        <begin position="1"/>
        <end position="22"/>
    </location>
</feature>
<dbReference type="InterPro" id="IPR000109">
    <property type="entry name" value="POT_fam"/>
</dbReference>
<dbReference type="AlphaFoldDB" id="A0A2G8KTY8"/>
<evidence type="ECO:0000256" key="7">
    <source>
        <dbReference type="SAM" id="MobiDB-lite"/>
    </source>
</evidence>
<feature type="transmembrane region" description="Helical" evidence="8">
    <location>
        <begin position="58"/>
        <end position="77"/>
    </location>
</feature>
<organism evidence="9 10">
    <name type="scientific">Stichopus japonicus</name>
    <name type="common">Sea cucumber</name>
    <dbReference type="NCBI Taxonomy" id="307972"/>
    <lineage>
        <taxon>Eukaryota</taxon>
        <taxon>Metazoa</taxon>
        <taxon>Echinodermata</taxon>
        <taxon>Eleutherozoa</taxon>
        <taxon>Echinozoa</taxon>
        <taxon>Holothuroidea</taxon>
        <taxon>Aspidochirotacea</taxon>
        <taxon>Aspidochirotida</taxon>
        <taxon>Stichopodidae</taxon>
        <taxon>Apostichopus</taxon>
    </lineage>
</organism>
<proteinExistence type="inferred from homology"/>
<feature type="region of interest" description="Disordered" evidence="7">
    <location>
        <begin position="522"/>
        <end position="547"/>
    </location>
</feature>
<feature type="transmembrane region" description="Helical" evidence="8">
    <location>
        <begin position="185"/>
        <end position="205"/>
    </location>
</feature>
<comment type="subcellular location">
    <subcellularLocation>
        <location evidence="1">Membrane</location>
        <topology evidence="1">Multi-pass membrane protein</topology>
    </subcellularLocation>
</comment>
<keyword evidence="4" id="KW-0571">Peptide transport</keyword>
<dbReference type="CDD" id="cd17347">
    <property type="entry name" value="MFS_SLC15A1_2_like"/>
    <property type="match status" value="1"/>
</dbReference>
<evidence type="ECO:0000256" key="5">
    <source>
        <dbReference type="ARBA" id="ARBA00022989"/>
    </source>
</evidence>
<keyword evidence="6 8" id="KW-0472">Membrane</keyword>
<evidence type="ECO:0000256" key="8">
    <source>
        <dbReference type="SAM" id="Phobius"/>
    </source>
</evidence>
<keyword evidence="10" id="KW-1185">Reference proteome</keyword>
<dbReference type="EMBL" id="MRZV01000371">
    <property type="protein sequence ID" value="PIK51473.1"/>
    <property type="molecule type" value="Genomic_DNA"/>
</dbReference>
<evidence type="ECO:0000256" key="4">
    <source>
        <dbReference type="ARBA" id="ARBA00022856"/>
    </source>
</evidence>
<dbReference type="SUPFAM" id="SSF103473">
    <property type="entry name" value="MFS general substrate transporter"/>
    <property type="match status" value="1"/>
</dbReference>
<feature type="transmembrane region" description="Helical" evidence="8">
    <location>
        <begin position="83"/>
        <end position="104"/>
    </location>
</feature>
<dbReference type="Gene3D" id="1.20.1250.20">
    <property type="entry name" value="MFS general substrate transporter like domains"/>
    <property type="match status" value="2"/>
</dbReference>
<feature type="transmembrane region" description="Helical" evidence="8">
    <location>
        <begin position="143"/>
        <end position="164"/>
    </location>
</feature>
<name>A0A2G8KTY8_STIJA</name>
<protein>
    <submittedName>
        <fullName evidence="9">Putative solute carrier family 15 member 1</fullName>
    </submittedName>
</protein>
<dbReference type="GO" id="GO:0006857">
    <property type="term" value="P:oligopeptide transport"/>
    <property type="evidence" value="ECO:0007669"/>
    <property type="project" value="InterPro"/>
</dbReference>
<feature type="transmembrane region" description="Helical" evidence="8">
    <location>
        <begin position="217"/>
        <end position="235"/>
    </location>
</feature>
<keyword evidence="3 8" id="KW-0812">Transmembrane</keyword>
<dbReference type="PROSITE" id="PS01022">
    <property type="entry name" value="PTR2_1"/>
    <property type="match status" value="1"/>
</dbReference>
<feature type="transmembrane region" description="Helical" evidence="8">
    <location>
        <begin position="346"/>
        <end position="366"/>
    </location>
</feature>
<feature type="transmembrane region" description="Helical" evidence="8">
    <location>
        <begin position="116"/>
        <end position="137"/>
    </location>
</feature>
<dbReference type="GO" id="GO:0016020">
    <property type="term" value="C:membrane"/>
    <property type="evidence" value="ECO:0007669"/>
    <property type="project" value="UniProtKB-SubCell"/>
</dbReference>
<evidence type="ECO:0000256" key="3">
    <source>
        <dbReference type="ARBA" id="ARBA00022692"/>
    </source>
</evidence>